<dbReference type="InterPro" id="IPR032466">
    <property type="entry name" value="Metal_Hydrolase"/>
</dbReference>
<organism evidence="3 4">
    <name type="scientific">Pseudoteredinibacter isoporae</name>
    <dbReference type="NCBI Taxonomy" id="570281"/>
    <lineage>
        <taxon>Bacteria</taxon>
        <taxon>Pseudomonadati</taxon>
        <taxon>Pseudomonadota</taxon>
        <taxon>Gammaproteobacteria</taxon>
        <taxon>Cellvibrionales</taxon>
        <taxon>Cellvibrionaceae</taxon>
        <taxon>Pseudoteredinibacter</taxon>
    </lineage>
</organism>
<feature type="signal peptide" evidence="1">
    <location>
        <begin position="1"/>
        <end position="25"/>
    </location>
</feature>
<dbReference type="Pfam" id="PF07969">
    <property type="entry name" value="Amidohydro_3"/>
    <property type="match status" value="1"/>
</dbReference>
<dbReference type="InterPro" id="IPR011059">
    <property type="entry name" value="Metal-dep_hydrolase_composite"/>
</dbReference>
<feature type="chain" id="PRO_5031435452" description="Amidohydrolase 3 domain-containing protein" evidence="1">
    <location>
        <begin position="26"/>
        <end position="576"/>
    </location>
</feature>
<proteinExistence type="predicted"/>
<dbReference type="InterPro" id="IPR033932">
    <property type="entry name" value="YtcJ-like"/>
</dbReference>
<dbReference type="InterPro" id="IPR013108">
    <property type="entry name" value="Amidohydro_3"/>
</dbReference>
<name>A0A7X0MXM2_9GAMM</name>
<gene>
    <name evidence="3" type="ORF">HNR48_002424</name>
</gene>
<evidence type="ECO:0000313" key="4">
    <source>
        <dbReference type="Proteomes" id="UP000528457"/>
    </source>
</evidence>
<protein>
    <recommendedName>
        <fullName evidence="2">Amidohydrolase 3 domain-containing protein</fullName>
    </recommendedName>
</protein>
<dbReference type="AlphaFoldDB" id="A0A7X0MXM2"/>
<dbReference type="RefSeq" id="WP_166846656.1">
    <property type="nucleotide sequence ID" value="NZ_JAAONY010000002.1"/>
</dbReference>
<evidence type="ECO:0000313" key="3">
    <source>
        <dbReference type="EMBL" id="MBB6522139.1"/>
    </source>
</evidence>
<dbReference type="SUPFAM" id="SSF51556">
    <property type="entry name" value="Metallo-dependent hydrolases"/>
    <property type="match status" value="1"/>
</dbReference>
<keyword evidence="1" id="KW-0732">Signal</keyword>
<reference evidence="3 4" key="1">
    <citation type="submission" date="2020-08" db="EMBL/GenBank/DDBJ databases">
        <title>Genomic Encyclopedia of Type Strains, Phase IV (KMG-IV): sequencing the most valuable type-strain genomes for metagenomic binning, comparative biology and taxonomic classification.</title>
        <authorList>
            <person name="Goeker M."/>
        </authorList>
    </citation>
    <scope>NUCLEOTIDE SEQUENCE [LARGE SCALE GENOMIC DNA]</scope>
    <source>
        <strain evidence="3 4">DSM 22368</strain>
    </source>
</reference>
<feature type="domain" description="Amidohydrolase 3" evidence="2">
    <location>
        <begin position="78"/>
        <end position="573"/>
    </location>
</feature>
<dbReference type="Proteomes" id="UP000528457">
    <property type="component" value="Unassembled WGS sequence"/>
</dbReference>
<dbReference type="EMBL" id="JACHHT010000002">
    <property type="protein sequence ID" value="MBB6522139.1"/>
    <property type="molecule type" value="Genomic_DNA"/>
</dbReference>
<dbReference type="PANTHER" id="PTHR22642:SF2">
    <property type="entry name" value="PROTEIN LONG AFTER FAR-RED 3"/>
    <property type="match status" value="1"/>
</dbReference>
<comment type="caution">
    <text evidence="3">The sequence shown here is derived from an EMBL/GenBank/DDBJ whole genome shotgun (WGS) entry which is preliminary data.</text>
</comment>
<evidence type="ECO:0000256" key="1">
    <source>
        <dbReference type="SAM" id="SignalP"/>
    </source>
</evidence>
<dbReference type="Gene3D" id="2.30.40.10">
    <property type="entry name" value="Urease, subunit C, domain 1"/>
    <property type="match status" value="1"/>
</dbReference>
<dbReference type="Gene3D" id="3.10.310.70">
    <property type="match status" value="1"/>
</dbReference>
<dbReference type="PANTHER" id="PTHR22642">
    <property type="entry name" value="IMIDAZOLONEPROPIONASE"/>
    <property type="match status" value="1"/>
</dbReference>
<dbReference type="Gene3D" id="3.20.20.140">
    <property type="entry name" value="Metal-dependent hydrolases"/>
    <property type="match status" value="1"/>
</dbReference>
<keyword evidence="4" id="KW-1185">Reference proteome</keyword>
<dbReference type="CDD" id="cd01300">
    <property type="entry name" value="YtcJ_like"/>
    <property type="match status" value="1"/>
</dbReference>
<evidence type="ECO:0000259" key="2">
    <source>
        <dbReference type="Pfam" id="PF07969"/>
    </source>
</evidence>
<dbReference type="SUPFAM" id="SSF51338">
    <property type="entry name" value="Composite domain of metallo-dependent hydrolases"/>
    <property type="match status" value="1"/>
</dbReference>
<dbReference type="InParanoid" id="A0A7X0MXM2"/>
<dbReference type="GO" id="GO:0016810">
    <property type="term" value="F:hydrolase activity, acting on carbon-nitrogen (but not peptide) bonds"/>
    <property type="evidence" value="ECO:0007669"/>
    <property type="project" value="InterPro"/>
</dbReference>
<sequence length="576" mass="63193">MFTNSMPMLLSISAFSLLLPNDLKANDTADLFIENAHIVTMNPDQPNAKAVAIKDGRILALGDKNSLTPYLGEHTKRLDAKGAMLMPGFNDAHVHPTVGAVKDLFECNFPFTASPKDIQQQLRKCVAERPQDLWIRGGQWSSDFFINHPMESPRAFLDEVSTEKAIAIVDDAYHNAWLNSKALELLDVENQNVPGMDILRDKHGKATGVLIEAFGFLQQNLHWSEKQYIQAASYVSKLANSYGITGIKGTAMTNPAVEGYITLAQRGELSLNMAVALMTPYGHREKALDLKPLLKNRKALKALQNAKPQSSQLNVDFAKIFTDGVPTAARTAAMLHPYTPVYGKHTKGSLHVHPEALKADLIALDKAGFTVKIHTAGDRSVRIALDAIEAARKANGHSGLRHELAHAGYIDDADLPRFKQLDAVADLCPYLWSPSPIIDSVIGAVGKPRGEHYWPIRDLIESGAPLLTGSDWPAAVPSMDPWAGLEAMVTRKDPNGQYPGSLWEEQAVTLEQALKIFTVDGARALGMAKDTGSLEVGKFADMILLSQDLTAINPDRISETRVLKTWYHGKLVHEQQ</sequence>
<accession>A0A7X0MXM2</accession>